<name>B6K6G7_SCHJY</name>
<dbReference type="EMBL" id="KE651167">
    <property type="protein sequence ID" value="EEB09121.1"/>
    <property type="molecule type" value="Genomic_DNA"/>
</dbReference>
<dbReference type="InterPro" id="IPR053714">
    <property type="entry name" value="Iso_Racemase_Enz_sf"/>
</dbReference>
<reference evidence="2 3" key="1">
    <citation type="journal article" date="2011" name="Science">
        <title>Comparative functional genomics of the fission yeasts.</title>
        <authorList>
            <person name="Rhind N."/>
            <person name="Chen Z."/>
            <person name="Yassour M."/>
            <person name="Thompson D.A."/>
            <person name="Haas B.J."/>
            <person name="Habib N."/>
            <person name="Wapinski I."/>
            <person name="Roy S."/>
            <person name="Lin M.F."/>
            <person name="Heiman D.I."/>
            <person name="Young S.K."/>
            <person name="Furuya K."/>
            <person name="Guo Y."/>
            <person name="Pidoux A."/>
            <person name="Chen H.M."/>
            <person name="Robbertse B."/>
            <person name="Goldberg J.M."/>
            <person name="Aoki K."/>
            <person name="Bayne E.H."/>
            <person name="Berlin A.M."/>
            <person name="Desjardins C.A."/>
            <person name="Dobbs E."/>
            <person name="Dukaj L."/>
            <person name="Fan L."/>
            <person name="FitzGerald M.G."/>
            <person name="French C."/>
            <person name="Gujja S."/>
            <person name="Hansen K."/>
            <person name="Keifenheim D."/>
            <person name="Levin J.Z."/>
            <person name="Mosher R.A."/>
            <person name="Mueller C.A."/>
            <person name="Pfiffner J."/>
            <person name="Priest M."/>
            <person name="Russ C."/>
            <person name="Smialowska A."/>
            <person name="Swoboda P."/>
            <person name="Sykes S.M."/>
            <person name="Vaughn M."/>
            <person name="Vengrova S."/>
            <person name="Yoder R."/>
            <person name="Zeng Q."/>
            <person name="Allshire R."/>
            <person name="Baulcombe D."/>
            <person name="Birren B.W."/>
            <person name="Brown W."/>
            <person name="Ekwall K."/>
            <person name="Kellis M."/>
            <person name="Leatherwood J."/>
            <person name="Levin H."/>
            <person name="Margalit H."/>
            <person name="Martienssen R."/>
            <person name="Nieduszynski C.A."/>
            <person name="Spatafora J.W."/>
            <person name="Friedman N."/>
            <person name="Dalgaard J.Z."/>
            <person name="Baumann P."/>
            <person name="Niki H."/>
            <person name="Regev A."/>
            <person name="Nusbaum C."/>
        </authorList>
    </citation>
    <scope>NUCLEOTIDE SEQUENCE [LARGE SCALE GENOMIC DNA]</scope>
    <source>
        <strain evidence="3">yFS275 / FY16936</strain>
    </source>
</reference>
<dbReference type="STRING" id="402676.B6K6G7"/>
<dbReference type="VEuPathDB" id="FungiDB:SJAG_04298"/>
<dbReference type="AlphaFoldDB" id="B6K6G7"/>
<dbReference type="eggNOG" id="KOG0806">
    <property type="taxonomic scope" value="Eukaryota"/>
</dbReference>
<accession>B6K6G7</accession>
<dbReference type="InterPro" id="IPR015942">
    <property type="entry name" value="Asp/Glu/hydantoin_racemase"/>
</dbReference>
<dbReference type="OMA" id="FARPPRK"/>
<dbReference type="HOGENOM" id="CLU_053002_1_0_1"/>
<dbReference type="PANTHER" id="PTHR28047">
    <property type="entry name" value="PROTEIN DCG1"/>
    <property type="match status" value="1"/>
</dbReference>
<dbReference type="InterPro" id="IPR052186">
    <property type="entry name" value="Hydantoin_racemase-like"/>
</dbReference>
<gene>
    <name evidence="2" type="ORF">SJAG_04298</name>
</gene>
<evidence type="ECO:0000313" key="3">
    <source>
        <dbReference type="Proteomes" id="UP000001744"/>
    </source>
</evidence>
<dbReference type="Gene3D" id="3.40.50.12500">
    <property type="match status" value="1"/>
</dbReference>
<evidence type="ECO:0000256" key="1">
    <source>
        <dbReference type="ARBA" id="ARBA00038414"/>
    </source>
</evidence>
<dbReference type="PANTHER" id="PTHR28047:SF7">
    <property type="entry name" value="HYDANTOIN RACEMASE FAMILY PROTEIN"/>
    <property type="match status" value="1"/>
</dbReference>
<sequence length="236" mass="25264">MQILVINPNSSENITTLLEKTLTKCCPPDVSLEFCTCPKPGAAVIDSITEATLTAALIYQNILTPKLSGSYDAIVVACYSPTPLVEMIRESFDVPCLGIVQASIQSAMSVGRRIGILTTTKRSELMLYELLKHLGISRTIIAGIQSSGLTVEQLATLPEEERISLLVSKARKLVLDLNADVVCLGGAVLASLRDLIQEAIGPNIVIVDGVRSAVEQLATLVRQGIRTSKGGIYTKI</sequence>
<evidence type="ECO:0000313" key="2">
    <source>
        <dbReference type="EMBL" id="EEB09121.1"/>
    </source>
</evidence>
<dbReference type="OrthoDB" id="412018at2759"/>
<keyword evidence="3" id="KW-1185">Reference proteome</keyword>
<proteinExistence type="inferred from homology"/>
<dbReference type="Pfam" id="PF01177">
    <property type="entry name" value="Asp_Glu_race"/>
    <property type="match status" value="1"/>
</dbReference>
<dbReference type="Proteomes" id="UP000001744">
    <property type="component" value="Unassembled WGS sequence"/>
</dbReference>
<dbReference type="GeneID" id="7052560"/>
<organism evidence="2 3">
    <name type="scientific">Schizosaccharomyces japonicus (strain yFS275 / FY16936)</name>
    <name type="common">Fission yeast</name>
    <dbReference type="NCBI Taxonomy" id="402676"/>
    <lineage>
        <taxon>Eukaryota</taxon>
        <taxon>Fungi</taxon>
        <taxon>Dikarya</taxon>
        <taxon>Ascomycota</taxon>
        <taxon>Taphrinomycotina</taxon>
        <taxon>Schizosaccharomycetes</taxon>
        <taxon>Schizosaccharomycetales</taxon>
        <taxon>Schizosaccharomycetaceae</taxon>
        <taxon>Schizosaccharomyces</taxon>
    </lineage>
</organism>
<dbReference type="RefSeq" id="XP_002175414.1">
    <property type="nucleotide sequence ID" value="XM_002175378.2"/>
</dbReference>
<comment type="similarity">
    <text evidence="1">Belongs to the HyuE racemase family.</text>
</comment>
<dbReference type="JaponicusDB" id="SJAG_04298"/>
<protein>
    <submittedName>
        <fullName evidence="2">Hydantoin racemase family protein</fullName>
    </submittedName>
</protein>
<dbReference type="GO" id="GO:0047661">
    <property type="term" value="F:amino-acid racemase activity"/>
    <property type="evidence" value="ECO:0007669"/>
    <property type="project" value="InterPro"/>
</dbReference>